<feature type="compositionally biased region" description="Polar residues" evidence="1">
    <location>
        <begin position="41"/>
        <end position="53"/>
    </location>
</feature>
<dbReference type="AlphaFoldDB" id="A0A0N4VFP2"/>
<evidence type="ECO:0000256" key="1">
    <source>
        <dbReference type="SAM" id="MobiDB-lite"/>
    </source>
</evidence>
<evidence type="ECO:0000313" key="3">
    <source>
        <dbReference type="Proteomes" id="UP000274131"/>
    </source>
</evidence>
<reference evidence="2 3" key="2">
    <citation type="submission" date="2018-10" db="EMBL/GenBank/DDBJ databases">
        <authorList>
            <consortium name="Pathogen Informatics"/>
        </authorList>
    </citation>
    <scope>NUCLEOTIDE SEQUENCE [LARGE SCALE GENOMIC DNA]</scope>
</reference>
<protein>
    <submittedName>
        <fullName evidence="4">Abdominal-A</fullName>
    </submittedName>
</protein>
<dbReference type="WBParaSite" id="EVEC_0000956801-mRNA-1">
    <property type="protein sequence ID" value="EVEC_0000956801-mRNA-1"/>
    <property type="gene ID" value="EVEC_0000956801"/>
</dbReference>
<evidence type="ECO:0000313" key="4">
    <source>
        <dbReference type="WBParaSite" id="EVEC_0000956801-mRNA-1"/>
    </source>
</evidence>
<dbReference type="EMBL" id="UXUI01009731">
    <property type="protein sequence ID" value="VDD94227.1"/>
    <property type="molecule type" value="Genomic_DNA"/>
</dbReference>
<name>A0A0N4VFP2_ENTVE</name>
<dbReference type="Proteomes" id="UP000274131">
    <property type="component" value="Unassembled WGS sequence"/>
</dbReference>
<reference evidence="4" key="1">
    <citation type="submission" date="2017-02" db="UniProtKB">
        <authorList>
            <consortium name="WormBaseParasite"/>
        </authorList>
    </citation>
    <scope>IDENTIFICATION</scope>
</reference>
<proteinExistence type="predicted"/>
<gene>
    <name evidence="2" type="ORF">EVEC_LOCUS8978</name>
</gene>
<sequence>MNNAGFGFVTNPFGDTKPFYQKAVSTESDRSSAHTPPALTATRSPNSSSHMMTANNLGALPMAHHSHAVHAQSYPYGYDWTAQQQAAAAAQLSAQQAAVAQQAAAAAAANVASVSTASGSSSTANSSSAVAAFLQSSSTNGKTDRNLTTAPDFKGFDMMNNLCQPGADLYGPNFHAHAAAVATGHTWPYGYGQQYSFGPHPYSGAVVAEMTNLAALFSA</sequence>
<evidence type="ECO:0000313" key="2">
    <source>
        <dbReference type="EMBL" id="VDD94227.1"/>
    </source>
</evidence>
<accession>A0A0N4VFP2</accession>
<feature type="region of interest" description="Disordered" evidence="1">
    <location>
        <begin position="23"/>
        <end position="53"/>
    </location>
</feature>
<dbReference type="OrthoDB" id="5867755at2759"/>
<organism evidence="4">
    <name type="scientific">Enterobius vermicularis</name>
    <name type="common">Human pinworm</name>
    <dbReference type="NCBI Taxonomy" id="51028"/>
    <lineage>
        <taxon>Eukaryota</taxon>
        <taxon>Metazoa</taxon>
        <taxon>Ecdysozoa</taxon>
        <taxon>Nematoda</taxon>
        <taxon>Chromadorea</taxon>
        <taxon>Rhabditida</taxon>
        <taxon>Spirurina</taxon>
        <taxon>Oxyuridomorpha</taxon>
        <taxon>Oxyuroidea</taxon>
        <taxon>Oxyuridae</taxon>
        <taxon>Enterobius</taxon>
    </lineage>
</organism>
<keyword evidence="3" id="KW-1185">Reference proteome</keyword>